<evidence type="ECO:0000313" key="2">
    <source>
        <dbReference type="EMBL" id="KFI69272.1"/>
    </source>
</evidence>
<keyword evidence="3" id="KW-1185">Reference proteome</keyword>
<dbReference type="RefSeq" id="WP_022859648.1">
    <property type="nucleotide sequence ID" value="NZ_JGZB01000002.1"/>
</dbReference>
<proteinExistence type="predicted"/>
<dbReference type="STRING" id="1692.BMAGN_1040"/>
<feature type="transmembrane region" description="Helical" evidence="1">
    <location>
        <begin position="111"/>
        <end position="135"/>
    </location>
</feature>
<gene>
    <name evidence="2" type="ORF">BMAGN_1040</name>
</gene>
<evidence type="ECO:0000256" key="1">
    <source>
        <dbReference type="SAM" id="Phobius"/>
    </source>
</evidence>
<sequence>MNDNETGIPVAEETLVQSPADTYSAMRAMLLASRDFCLVMADDVERAVRFRSRRTGGELVARTSPWLEETRVSVWAARPYAQGGEDATTFFDALYNALATRSRPSAPSRRMAWGAIVAMALAVVAVAAVMAWILFAQ</sequence>
<reference evidence="2 3" key="1">
    <citation type="submission" date="2014-03" db="EMBL/GenBank/DDBJ databases">
        <title>Genomics of Bifidobacteria.</title>
        <authorList>
            <person name="Ventura M."/>
            <person name="Milani C."/>
            <person name="Lugli G.A."/>
        </authorList>
    </citation>
    <scope>NUCLEOTIDE SEQUENCE [LARGE SCALE GENOMIC DNA]</scope>
    <source>
        <strain evidence="2 3">LMG 11591</strain>
    </source>
</reference>
<accession>A0A087BE22</accession>
<keyword evidence="1" id="KW-0812">Transmembrane</keyword>
<evidence type="ECO:0000313" key="3">
    <source>
        <dbReference type="Proteomes" id="UP000029052"/>
    </source>
</evidence>
<dbReference type="AlphaFoldDB" id="A0A087BE22"/>
<name>A0A087BE22_9BIFI</name>
<keyword evidence="1" id="KW-1133">Transmembrane helix</keyword>
<evidence type="ECO:0008006" key="4">
    <source>
        <dbReference type="Google" id="ProtNLM"/>
    </source>
</evidence>
<protein>
    <recommendedName>
        <fullName evidence="4">Transmembrane protein</fullName>
    </recommendedName>
</protein>
<dbReference type="EMBL" id="JGZB01000002">
    <property type="protein sequence ID" value="KFI69272.1"/>
    <property type="molecule type" value="Genomic_DNA"/>
</dbReference>
<dbReference type="Proteomes" id="UP000029052">
    <property type="component" value="Unassembled WGS sequence"/>
</dbReference>
<comment type="caution">
    <text evidence="2">The sequence shown here is derived from an EMBL/GenBank/DDBJ whole genome shotgun (WGS) entry which is preliminary data.</text>
</comment>
<organism evidence="2 3">
    <name type="scientific">Bifidobacterium magnum</name>
    <dbReference type="NCBI Taxonomy" id="1692"/>
    <lineage>
        <taxon>Bacteria</taxon>
        <taxon>Bacillati</taxon>
        <taxon>Actinomycetota</taxon>
        <taxon>Actinomycetes</taxon>
        <taxon>Bifidobacteriales</taxon>
        <taxon>Bifidobacteriaceae</taxon>
        <taxon>Bifidobacterium</taxon>
    </lineage>
</organism>
<keyword evidence="1" id="KW-0472">Membrane</keyword>